<name>A0A174GEJ4_9CLOT</name>
<keyword evidence="4" id="KW-0812">Transmembrane</keyword>
<evidence type="ECO:0000259" key="8">
    <source>
        <dbReference type="PROSITE" id="PS51779"/>
    </source>
</evidence>
<evidence type="ECO:0000256" key="1">
    <source>
        <dbReference type="ARBA" id="ARBA00004370"/>
    </source>
</evidence>
<evidence type="ECO:0000256" key="5">
    <source>
        <dbReference type="ARBA" id="ARBA00022989"/>
    </source>
</evidence>
<dbReference type="Pfam" id="PF08478">
    <property type="entry name" value="POTRA_1"/>
    <property type="match status" value="1"/>
</dbReference>
<dbReference type="PANTHER" id="PTHR37820">
    <property type="entry name" value="CELL DIVISION PROTEIN DIVIB"/>
    <property type="match status" value="1"/>
</dbReference>
<accession>A0A174GEJ4</accession>
<dbReference type="RefSeq" id="WP_055265887.1">
    <property type="nucleotide sequence ID" value="NZ_CABIXQ010000011.1"/>
</dbReference>
<protein>
    <submittedName>
        <fullName evidence="9">Cell division protein FtsQ</fullName>
    </submittedName>
</protein>
<dbReference type="GO" id="GO:0005886">
    <property type="term" value="C:plasma membrane"/>
    <property type="evidence" value="ECO:0007669"/>
    <property type="project" value="TreeGrafter"/>
</dbReference>
<dbReference type="Proteomes" id="UP000095594">
    <property type="component" value="Unassembled WGS sequence"/>
</dbReference>
<comment type="subcellular location">
    <subcellularLocation>
        <location evidence="1">Membrane</location>
    </subcellularLocation>
</comment>
<feature type="domain" description="POTRA" evidence="8">
    <location>
        <begin position="47"/>
        <end position="115"/>
    </location>
</feature>
<evidence type="ECO:0000256" key="7">
    <source>
        <dbReference type="ARBA" id="ARBA00023306"/>
    </source>
</evidence>
<dbReference type="PROSITE" id="PS51779">
    <property type="entry name" value="POTRA"/>
    <property type="match status" value="1"/>
</dbReference>
<evidence type="ECO:0000256" key="3">
    <source>
        <dbReference type="ARBA" id="ARBA00022618"/>
    </source>
</evidence>
<reference evidence="9 10" key="1">
    <citation type="submission" date="2015-09" db="EMBL/GenBank/DDBJ databases">
        <authorList>
            <consortium name="Pathogen Informatics"/>
        </authorList>
    </citation>
    <scope>NUCLEOTIDE SEQUENCE [LARGE SCALE GENOMIC DNA]</scope>
    <source>
        <strain evidence="9 10">2789STDY5834856</strain>
    </source>
</reference>
<organism evidence="9 10">
    <name type="scientific">Clostridium disporicum</name>
    <dbReference type="NCBI Taxonomy" id="84024"/>
    <lineage>
        <taxon>Bacteria</taxon>
        <taxon>Bacillati</taxon>
        <taxon>Bacillota</taxon>
        <taxon>Clostridia</taxon>
        <taxon>Eubacteriales</taxon>
        <taxon>Clostridiaceae</taxon>
        <taxon>Clostridium</taxon>
    </lineage>
</organism>
<dbReference type="InterPro" id="IPR050487">
    <property type="entry name" value="FtsQ_DivIB"/>
</dbReference>
<evidence type="ECO:0000256" key="2">
    <source>
        <dbReference type="ARBA" id="ARBA00022475"/>
    </source>
</evidence>
<keyword evidence="3 9" id="KW-0132">Cell division</keyword>
<dbReference type="InterPro" id="IPR034746">
    <property type="entry name" value="POTRA"/>
</dbReference>
<dbReference type="Gene3D" id="3.10.20.310">
    <property type="entry name" value="membrane protein fhac"/>
    <property type="match status" value="1"/>
</dbReference>
<dbReference type="EMBL" id="CYZX01000011">
    <property type="protein sequence ID" value="CUO59259.1"/>
    <property type="molecule type" value="Genomic_DNA"/>
</dbReference>
<evidence type="ECO:0000256" key="4">
    <source>
        <dbReference type="ARBA" id="ARBA00022692"/>
    </source>
</evidence>
<evidence type="ECO:0000313" key="10">
    <source>
        <dbReference type="Proteomes" id="UP000095594"/>
    </source>
</evidence>
<gene>
    <name evidence="9" type="primary">ftsQ</name>
    <name evidence="9" type="ORF">ERS852471_01847</name>
</gene>
<sequence>MTEYKQSNEIKKYLKSKKRKKKLKKMIMIMIVLTIAILLFLTKAPIFNIKTIDVIGTSKISSDNLKENLKVFIGENIYIINENDIKSALMQDKYVKEVKISRKGISKLVINIVEESPVFYVENNGVIEVINEDLVVIEEIDSIEGRNLVKISGIESEKISLGEKINDDEILPSILKKFYPYIAQNRESIKFDEINIADIVNIKGRIGNVEIFFGDDSDLHEKMENVYRILLSDEIKLTKGYIDVSFDGPPIIKNISS</sequence>
<keyword evidence="7" id="KW-0131">Cell cycle</keyword>
<keyword evidence="5" id="KW-1133">Transmembrane helix</keyword>
<evidence type="ECO:0000313" key="9">
    <source>
        <dbReference type="EMBL" id="CUO59259.1"/>
    </source>
</evidence>
<proteinExistence type="predicted"/>
<evidence type="ECO:0000256" key="6">
    <source>
        <dbReference type="ARBA" id="ARBA00023136"/>
    </source>
</evidence>
<keyword evidence="6" id="KW-0472">Membrane</keyword>
<keyword evidence="2" id="KW-1003">Cell membrane</keyword>
<dbReference type="InterPro" id="IPR013685">
    <property type="entry name" value="POTRA_FtsQ_type"/>
</dbReference>
<dbReference type="AlphaFoldDB" id="A0A174GEJ4"/>
<dbReference type="PANTHER" id="PTHR37820:SF1">
    <property type="entry name" value="CELL DIVISION PROTEIN FTSQ"/>
    <property type="match status" value="1"/>
</dbReference>
<dbReference type="GO" id="GO:0051301">
    <property type="term" value="P:cell division"/>
    <property type="evidence" value="ECO:0007669"/>
    <property type="project" value="UniProtKB-KW"/>
</dbReference>